<comment type="similarity">
    <text evidence="1">Belongs to the SRP19 family.</text>
</comment>
<protein>
    <recommendedName>
        <fullName evidence="1">Signal recognition particle 19 kDa protein</fullName>
        <shortName evidence="1">SRP19</shortName>
    </recommendedName>
</protein>
<evidence type="ECO:0000313" key="10">
    <source>
        <dbReference type="Proteomes" id="UP000061362"/>
    </source>
</evidence>
<proteinExistence type="inferred from homology"/>
<evidence type="ECO:0000313" key="7">
    <source>
        <dbReference type="EMBL" id="AKV82324.1"/>
    </source>
</evidence>
<reference evidence="7 9" key="3">
    <citation type="submission" date="2015-07" db="EMBL/GenBank/DDBJ databases">
        <title>Physiological, transcriptional responses and genome re-sequencing of acid resistant extremely thermoacidophilic Metallosphaera sedula SARC-M1.</title>
        <authorList>
            <person name="Ai C."/>
            <person name="McCarthy S."/>
            <person name="Eckrich V."/>
            <person name="Rudrappa D."/>
            <person name="Qiu G."/>
            <person name="Blum P."/>
        </authorList>
    </citation>
    <scope>NUCLEOTIDE SEQUENCE [LARGE SCALE GENOMIC DNA]</scope>
    <source>
        <strain evidence="7 9">SARC-M1</strain>
    </source>
</reference>
<evidence type="ECO:0000313" key="4">
    <source>
        <dbReference type="EMBL" id="AKV75589.1"/>
    </source>
</evidence>
<dbReference type="Proteomes" id="UP000068832">
    <property type="component" value="Chromosome"/>
</dbReference>
<comment type="subunit">
    <text evidence="1">Part of the signal recognition particle protein translocation system, which is composed of SRP and FtsY. Archaeal SRP consists of a 7S RNA molecule of 300 nucleotides and two protein subunits: SRP54 and SRP19.</text>
</comment>
<dbReference type="GeneID" id="91754613"/>
<comment type="subcellular location">
    <subcellularLocation>
        <location evidence="1">Cytoplasm</location>
    </subcellularLocation>
</comment>
<dbReference type="EMBL" id="CP012172">
    <property type="protein sequence ID" value="AKV73345.1"/>
    <property type="molecule type" value="Genomic_DNA"/>
</dbReference>
<evidence type="ECO:0000313" key="5">
    <source>
        <dbReference type="EMBL" id="AKV77835.1"/>
    </source>
</evidence>
<keyword evidence="1" id="KW-0687">Ribonucleoprotein</keyword>
<dbReference type="Proteomes" id="UP000061362">
    <property type="component" value="Chromosome"/>
</dbReference>
<evidence type="ECO:0000313" key="11">
    <source>
        <dbReference type="Proteomes" id="UP000062398"/>
    </source>
</evidence>
<reference evidence="10 11" key="2">
    <citation type="journal article" date="2015" name="Genome Announc.">
        <title>Complete Genome Sequences of Evolved Arsenate-Resistant Metallosphaera sedula Strains.</title>
        <authorList>
            <person name="Ai C."/>
            <person name="McCarthy S."/>
            <person name="Schackwitz W."/>
            <person name="Martin J."/>
            <person name="Lipzen A."/>
            <person name="Blum P."/>
        </authorList>
    </citation>
    <scope>NUCLEOTIDE SEQUENCE [LARGE SCALE GENOMIC DNA]</scope>
    <source>
        <strain evidence="5 11">ARS120-1</strain>
        <strain evidence="6 10">ARS120-2</strain>
        <strain evidence="3 13">ARS50-1</strain>
        <strain evidence="4 12">ARS50-2</strain>
    </source>
</reference>
<dbReference type="OrthoDB" id="56356at2157"/>
<dbReference type="Proteomes" id="UP000062475">
    <property type="component" value="Chromosome"/>
</dbReference>
<evidence type="ECO:0000313" key="8">
    <source>
        <dbReference type="Proteomes" id="UP000029084"/>
    </source>
</evidence>
<evidence type="ECO:0000256" key="1">
    <source>
        <dbReference type="HAMAP-Rule" id="MF_00305"/>
    </source>
</evidence>
<keyword evidence="1" id="KW-0733">Signal recognition particle</keyword>
<dbReference type="OMA" id="HHIIKMI"/>
<evidence type="ECO:0000313" key="2">
    <source>
        <dbReference type="EMBL" id="AIM26337.1"/>
    </source>
</evidence>
<dbReference type="EMBL" id="CP012174">
    <property type="protein sequence ID" value="AKV77835.1"/>
    <property type="molecule type" value="Genomic_DNA"/>
</dbReference>
<evidence type="ECO:0000313" key="6">
    <source>
        <dbReference type="EMBL" id="AKV80080.1"/>
    </source>
</evidence>
<gene>
    <name evidence="1" type="primary">srp19</name>
    <name evidence="2" type="ORF">HA72_0173</name>
    <name evidence="3" type="ORF">MsedA_0181</name>
    <name evidence="4" type="ORF">MsedB_0181</name>
    <name evidence="5" type="ORF">MsedC_0180</name>
    <name evidence="6" type="ORF">MsedD_0181</name>
    <name evidence="7" type="ORF">MsedE_0181</name>
</gene>
<evidence type="ECO:0000313" key="9">
    <source>
        <dbReference type="Proteomes" id="UP000056255"/>
    </source>
</evidence>
<dbReference type="EMBL" id="CP012175">
    <property type="protein sequence ID" value="AKV80080.1"/>
    <property type="molecule type" value="Genomic_DNA"/>
</dbReference>
<keyword evidence="1" id="KW-0963">Cytoplasm</keyword>
<dbReference type="GO" id="GO:0008312">
    <property type="term" value="F:7S RNA binding"/>
    <property type="evidence" value="ECO:0007669"/>
    <property type="project" value="UniProtKB-UniRule"/>
</dbReference>
<dbReference type="GO" id="GO:0006614">
    <property type="term" value="P:SRP-dependent cotranslational protein targeting to membrane"/>
    <property type="evidence" value="ECO:0007669"/>
    <property type="project" value="InterPro"/>
</dbReference>
<dbReference type="Proteomes" id="UP000056255">
    <property type="component" value="Chromosome"/>
</dbReference>
<dbReference type="EMBL" id="CP012173">
    <property type="protein sequence ID" value="AKV75589.1"/>
    <property type="molecule type" value="Genomic_DNA"/>
</dbReference>
<comment type="function">
    <text evidence="1">Involved in targeting and insertion of nascent membrane proteins into the cytoplasmic membrane. Binds directly to 7S RNA and mediates binding of the 54 kDa subunit of the SRP.</text>
</comment>
<dbReference type="GO" id="GO:0048500">
    <property type="term" value="C:signal recognition particle"/>
    <property type="evidence" value="ECO:0007669"/>
    <property type="project" value="UniProtKB-UniRule"/>
</dbReference>
<dbReference type="InterPro" id="IPR036521">
    <property type="entry name" value="SRP19-like_sf"/>
</dbReference>
<dbReference type="AlphaFoldDB" id="A0A088E3F4"/>
<dbReference type="SUPFAM" id="SSF69695">
    <property type="entry name" value="SRP19"/>
    <property type="match status" value="1"/>
</dbReference>
<dbReference type="PATRIC" id="fig|43687.5.peg.176"/>
<keyword evidence="1" id="KW-0694">RNA-binding</keyword>
<dbReference type="EMBL" id="CP008822">
    <property type="protein sequence ID" value="AIM26337.1"/>
    <property type="molecule type" value="Genomic_DNA"/>
</dbReference>
<evidence type="ECO:0000313" key="12">
    <source>
        <dbReference type="Proteomes" id="UP000062475"/>
    </source>
</evidence>
<evidence type="ECO:0000313" key="13">
    <source>
        <dbReference type="Proteomes" id="UP000068832"/>
    </source>
</evidence>
<organism evidence="2 8">
    <name type="scientific">Metallosphaera sedula</name>
    <dbReference type="NCBI Taxonomy" id="43687"/>
    <lineage>
        <taxon>Archaea</taxon>
        <taxon>Thermoproteota</taxon>
        <taxon>Thermoprotei</taxon>
        <taxon>Sulfolobales</taxon>
        <taxon>Sulfolobaceae</taxon>
        <taxon>Metallosphaera</taxon>
    </lineage>
</organism>
<evidence type="ECO:0000313" key="3">
    <source>
        <dbReference type="EMBL" id="AKV73345.1"/>
    </source>
</evidence>
<sequence length="97" mass="11092">MSLRDFEKERVVVWLAYFIAPSRRKGRRFPRLKVTLKDLLDSSKALNLDPLVLEKEHPASKIKGLVAVKKLGSKEATVKAIYQRLKQSPQSGSYRNP</sequence>
<dbReference type="Proteomes" id="UP000029084">
    <property type="component" value="Chromosome"/>
</dbReference>
<dbReference type="EMBL" id="CP012176">
    <property type="protein sequence ID" value="AKV82324.1"/>
    <property type="molecule type" value="Genomic_DNA"/>
</dbReference>
<dbReference type="Gene3D" id="3.30.56.30">
    <property type="entry name" value="Signal recognition particle, SRP19-like subunit"/>
    <property type="match status" value="1"/>
</dbReference>
<dbReference type="Proteomes" id="UP000062398">
    <property type="component" value="Chromosome"/>
</dbReference>
<dbReference type="HAMAP" id="MF_00305">
    <property type="entry name" value="SRP19"/>
    <property type="match status" value="1"/>
</dbReference>
<dbReference type="InterPro" id="IPR022938">
    <property type="entry name" value="SRP19_arc-type"/>
</dbReference>
<reference evidence="2 8" key="1">
    <citation type="journal article" date="2014" name="J. Bacteriol.">
        <title>Role of an Archaeal PitA Transporter in the Copper and Arsenic Resistance of Metallosphaera sedula, an Extreme Thermoacidophile.</title>
        <authorList>
            <person name="McCarthy S."/>
            <person name="Ai C."/>
            <person name="Wheaton G."/>
            <person name="Tevatia R."/>
            <person name="Eckrich V."/>
            <person name="Kelly R."/>
            <person name="Blum P."/>
        </authorList>
    </citation>
    <scope>NUCLEOTIDE SEQUENCE [LARGE SCALE GENOMIC DNA]</scope>
    <source>
        <strain evidence="2 8">CuR1</strain>
    </source>
</reference>
<accession>A0A088E3F4</accession>
<dbReference type="RefSeq" id="WP_011921318.1">
    <property type="nucleotide sequence ID" value="NZ_AP019770.1"/>
</dbReference>
<name>A0A088E3F4_9CREN</name>